<dbReference type="EMBL" id="CP059833">
    <property type="protein sequence ID" value="QMV86529.1"/>
    <property type="molecule type" value="Genomic_DNA"/>
</dbReference>
<organism evidence="1 2">
    <name type="scientific">Corynebacterium hindlerae</name>
    <dbReference type="NCBI Taxonomy" id="699041"/>
    <lineage>
        <taxon>Bacteria</taxon>
        <taxon>Bacillati</taxon>
        <taxon>Actinomycetota</taxon>
        <taxon>Actinomycetes</taxon>
        <taxon>Mycobacteriales</taxon>
        <taxon>Corynebacteriaceae</taxon>
        <taxon>Corynebacterium</taxon>
    </lineage>
</organism>
<gene>
    <name evidence="1" type="ORF">HW450_10375</name>
</gene>
<name>A0A7G5FIT8_9CORY</name>
<accession>A0A7G5FIT8</accession>
<proteinExistence type="predicted"/>
<evidence type="ECO:0000313" key="1">
    <source>
        <dbReference type="EMBL" id="QMV86529.1"/>
    </source>
</evidence>
<evidence type="ECO:0000313" key="2">
    <source>
        <dbReference type="Proteomes" id="UP000515570"/>
    </source>
</evidence>
<keyword evidence="2" id="KW-1185">Reference proteome</keyword>
<dbReference type="InterPro" id="IPR027417">
    <property type="entry name" value="P-loop_NTPase"/>
</dbReference>
<dbReference type="Gene3D" id="3.40.50.300">
    <property type="entry name" value="P-loop containing nucleotide triphosphate hydrolases"/>
    <property type="match status" value="1"/>
</dbReference>
<reference evidence="1 2" key="1">
    <citation type="submission" date="2020-07" db="EMBL/GenBank/DDBJ databases">
        <title>non toxigenic Corynebacterium sp. nov from a clinical source.</title>
        <authorList>
            <person name="Bernier A.-M."/>
            <person name="Bernard K."/>
        </authorList>
    </citation>
    <scope>NUCLEOTIDE SEQUENCE [LARGE SCALE GENOMIC DNA]</scope>
    <source>
        <strain evidence="2">NML 93-0612</strain>
    </source>
</reference>
<dbReference type="AlphaFoldDB" id="A0A7G5FIT8"/>
<dbReference type="Proteomes" id="UP000515570">
    <property type="component" value="Chromosome"/>
</dbReference>
<protein>
    <submittedName>
        <fullName evidence="1">Terminase</fullName>
    </submittedName>
</protein>
<sequence length="435" mass="46005">MANMVATELDDNGKFRYHTVLISVPRQSGKTTGTMARGVHATITTPGGRLWYTAQTGQAARERWIKEAADPAESTMRGLCKIKRGAGDTRMQVPGIGSEFRPMPPTADYLHGEQSDQVFIDEPWAHTEAEGAALMQAIVPTMATRKGIGHGPQITFLSTKGTAASTWWHSMLDEAINDPKSGIAVIDYGISDDVDPTDIPAVIAAHPGVGSGLIDEQAVWEASEKLTPAEFARGYGNVATSSWSPLFTPAVIDAATTDTPLDDGPVHIGVAVSWDRSLAAIVAVGTIGPVPAVEVIAARPGTSWVPGMLRAIRNAQAPASITIDAHGPAAALAEELSTTMPHDITHAAADDLVIGTETLMTLITTDPPGVLIRRDDGLTTELGAAKLRSLGDRGRLISRKTSAGPIPRIEAAILGLRAAHTHRPKPEQPRIWSPA</sequence>